<dbReference type="Gene3D" id="3.50.50.60">
    <property type="entry name" value="FAD/NAD(P)-binding domain"/>
    <property type="match status" value="2"/>
</dbReference>
<proteinExistence type="inferred from homology"/>
<evidence type="ECO:0000256" key="1">
    <source>
        <dbReference type="ARBA" id="ARBA00009410"/>
    </source>
</evidence>
<dbReference type="OrthoDB" id="18526at2"/>
<dbReference type="GO" id="GO:0005737">
    <property type="term" value="C:cytoplasm"/>
    <property type="evidence" value="ECO:0007669"/>
    <property type="project" value="TreeGrafter"/>
</dbReference>
<dbReference type="SUPFAM" id="SSF54373">
    <property type="entry name" value="FAD-linked reductases, C-terminal domain"/>
    <property type="match status" value="1"/>
</dbReference>
<sequence length="419" mass="45014">MAAKQIAVIGGGVVGVCTAYFLAEAGHQVVVLERQQSVAQEASLANSGVTAPGYGVPMAAPGMPRKILSHLFKSEAAVVVKPTLERALWRWARRWLNECEVDRYRVNRERMQRVAIYSHAVLQHLREHYRIDYERTQGVLQLFRAPDDIAAAETAAGLLADGGIPYRMVSAEEAREIEPALAPSTTLAGGLYLPDDESGNCPLFTKRMKQIAEDIGVRFLFATQVDRIAPGGHGVTLHIGAREFPADAVVLAAGADSVKLLEPLGVQVPLYPVKGYSATATIKNFDEAPVAAVSDEHYKVSISRMGMRIRIAGTAEVGSRSLDMHEAALRMLAKVGDDWFPGAANYHAASFWSGAHPMLPDGPPILGATPLRNVYANIGHGSLGWAMAAGSGKIVADIVSGHNPDIDMHGLTLSRYGSH</sequence>
<reference evidence="4 5" key="1">
    <citation type="submission" date="2017-06" db="EMBL/GenBank/DDBJ databases">
        <authorList>
            <person name="Kim H.J."/>
            <person name="Triplett B.A."/>
        </authorList>
    </citation>
    <scope>NUCLEOTIDE SEQUENCE [LARGE SCALE GENOMIC DNA]</scope>
    <source>
        <strain evidence="4 5">U15</strain>
    </source>
</reference>
<evidence type="ECO:0000259" key="3">
    <source>
        <dbReference type="Pfam" id="PF01266"/>
    </source>
</evidence>
<keyword evidence="5" id="KW-1185">Reference proteome</keyword>
<comment type="similarity">
    <text evidence="1">Belongs to the DadA oxidoreductase family.</text>
</comment>
<accession>A0A239G4D9</accession>
<dbReference type="InterPro" id="IPR036188">
    <property type="entry name" value="FAD/NAD-bd_sf"/>
</dbReference>
<organism evidence="4 5">
    <name type="scientific">Noviherbaspirillum humi</name>
    <dbReference type="NCBI Taxonomy" id="1688639"/>
    <lineage>
        <taxon>Bacteria</taxon>
        <taxon>Pseudomonadati</taxon>
        <taxon>Pseudomonadota</taxon>
        <taxon>Betaproteobacteria</taxon>
        <taxon>Burkholderiales</taxon>
        <taxon>Oxalobacteraceae</taxon>
        <taxon>Noviherbaspirillum</taxon>
    </lineage>
</organism>
<dbReference type="Gene3D" id="3.30.9.10">
    <property type="entry name" value="D-Amino Acid Oxidase, subunit A, domain 2"/>
    <property type="match status" value="1"/>
</dbReference>
<dbReference type="Pfam" id="PF01266">
    <property type="entry name" value="DAO"/>
    <property type="match status" value="1"/>
</dbReference>
<dbReference type="PANTHER" id="PTHR13847:SF280">
    <property type="entry name" value="D-AMINO ACID DEHYDROGENASE"/>
    <property type="match status" value="1"/>
</dbReference>
<protein>
    <submittedName>
        <fullName evidence="4">D-amino-acid dehydrogenase</fullName>
    </submittedName>
</protein>
<dbReference type="GO" id="GO:0008718">
    <property type="term" value="F:D-amino-acid dehydrogenase activity"/>
    <property type="evidence" value="ECO:0007669"/>
    <property type="project" value="TreeGrafter"/>
</dbReference>
<evidence type="ECO:0000256" key="2">
    <source>
        <dbReference type="ARBA" id="ARBA00023002"/>
    </source>
</evidence>
<dbReference type="Proteomes" id="UP000198284">
    <property type="component" value="Unassembled WGS sequence"/>
</dbReference>
<dbReference type="EMBL" id="FZOT01000004">
    <property type="protein sequence ID" value="SNS62904.1"/>
    <property type="molecule type" value="Genomic_DNA"/>
</dbReference>
<name>A0A239G4D9_9BURK</name>
<dbReference type="GO" id="GO:0005886">
    <property type="term" value="C:plasma membrane"/>
    <property type="evidence" value="ECO:0007669"/>
    <property type="project" value="TreeGrafter"/>
</dbReference>
<dbReference type="NCBIfam" id="NF001933">
    <property type="entry name" value="PRK00711.1"/>
    <property type="match status" value="1"/>
</dbReference>
<dbReference type="AlphaFoldDB" id="A0A239G4D9"/>
<gene>
    <name evidence="4" type="ORF">SAMN06265795_104201</name>
</gene>
<dbReference type="GO" id="GO:0055130">
    <property type="term" value="P:D-alanine catabolic process"/>
    <property type="evidence" value="ECO:0007669"/>
    <property type="project" value="TreeGrafter"/>
</dbReference>
<dbReference type="SUPFAM" id="SSF51905">
    <property type="entry name" value="FAD/NAD(P)-binding domain"/>
    <property type="match status" value="1"/>
</dbReference>
<evidence type="ECO:0000313" key="5">
    <source>
        <dbReference type="Proteomes" id="UP000198284"/>
    </source>
</evidence>
<evidence type="ECO:0000313" key="4">
    <source>
        <dbReference type="EMBL" id="SNS62904.1"/>
    </source>
</evidence>
<dbReference type="RefSeq" id="WP_089399040.1">
    <property type="nucleotide sequence ID" value="NZ_FZOT01000004.1"/>
</dbReference>
<keyword evidence="2" id="KW-0560">Oxidoreductase</keyword>
<dbReference type="InterPro" id="IPR006076">
    <property type="entry name" value="FAD-dep_OxRdtase"/>
</dbReference>
<feature type="domain" description="FAD dependent oxidoreductase" evidence="3">
    <location>
        <begin position="6"/>
        <end position="397"/>
    </location>
</feature>
<dbReference type="PANTHER" id="PTHR13847">
    <property type="entry name" value="SARCOSINE DEHYDROGENASE-RELATED"/>
    <property type="match status" value="1"/>
</dbReference>